<evidence type="ECO:0000313" key="2">
    <source>
        <dbReference type="EMBL" id="KAK5952613.1"/>
    </source>
</evidence>
<accession>A0AAN8EJ57</accession>
<feature type="compositionally biased region" description="Acidic residues" evidence="1">
    <location>
        <begin position="348"/>
        <end position="379"/>
    </location>
</feature>
<feature type="compositionally biased region" description="Acidic residues" evidence="1">
    <location>
        <begin position="387"/>
        <end position="408"/>
    </location>
</feature>
<name>A0AAN8EJ57_9EURO</name>
<comment type="caution">
    <text evidence="2">The sequence shown here is derived from an EMBL/GenBank/DDBJ whole genome shotgun (WGS) entry which is preliminary data.</text>
</comment>
<reference evidence="2 3" key="1">
    <citation type="submission" date="2022-12" db="EMBL/GenBank/DDBJ databases">
        <title>Genomic features and morphological characterization of a novel Knufia sp. strain isolated from spacecraft assembly facility.</title>
        <authorList>
            <person name="Teixeira M."/>
            <person name="Chander A.M."/>
            <person name="Stajich J.E."/>
            <person name="Venkateswaran K."/>
        </authorList>
    </citation>
    <scope>NUCLEOTIDE SEQUENCE [LARGE SCALE GENOMIC DNA]</scope>
    <source>
        <strain evidence="2 3">FJI-L2-BK-P2</strain>
    </source>
</reference>
<gene>
    <name evidence="2" type="ORF">OHC33_006205</name>
</gene>
<feature type="region of interest" description="Disordered" evidence="1">
    <location>
        <begin position="348"/>
        <end position="416"/>
    </location>
</feature>
<evidence type="ECO:0000256" key="1">
    <source>
        <dbReference type="SAM" id="MobiDB-lite"/>
    </source>
</evidence>
<protein>
    <submittedName>
        <fullName evidence="2">Uncharacterized protein</fullName>
    </submittedName>
</protein>
<sequence length="517" mass="58147">MSLLSLPPELLHDICDHASSGYCGTAQKTLHTLCHTSKHLKAIAQPYLYRKIHTGICDIVLLISTLRNKPHLAKLIKKIEFEQCLGWGNCDLSDAKALLQRQDMLPVRLACLIPYANTDTIESVLVEVVLLLLPNIDKVKLQIDTSATHYNHFGYPHPIPTPRKLSIRETGVLGTDEKSAECDLGRIQFILQSYTTLRELKIFAKRAPVRFRLPAGSLHLPHVTALEIDSKGMRADELTIFLIAFPNLKEFTYTPLQACQDYFGITPAAPWEIIKALEPCKKSLRESTMHYMLYEHPKWDDDDETFDLVKCDGSIEELTEFTNLRTSRFRLDDISNLDRVDKERNLIDEEGNVLEDDESDDETEDDGNVTGDDEDESADDESHPDNENDDDNSDGDVEDDNSDGDSDNEPTSARSLTKHGVLIREDIWDKLPASLQHFEIYRADESILEELRDIAHQAAAKFPALKSVTLRGISLRGKISKELEAVVDVYGAAGIDLLGTRRQWAGGICYARQAHGI</sequence>
<keyword evidence="3" id="KW-1185">Reference proteome</keyword>
<dbReference type="EMBL" id="JAKLMC020000014">
    <property type="protein sequence ID" value="KAK5952613.1"/>
    <property type="molecule type" value="Genomic_DNA"/>
</dbReference>
<evidence type="ECO:0000313" key="3">
    <source>
        <dbReference type="Proteomes" id="UP001316803"/>
    </source>
</evidence>
<organism evidence="2 3">
    <name type="scientific">Knufia fluminis</name>
    <dbReference type="NCBI Taxonomy" id="191047"/>
    <lineage>
        <taxon>Eukaryota</taxon>
        <taxon>Fungi</taxon>
        <taxon>Dikarya</taxon>
        <taxon>Ascomycota</taxon>
        <taxon>Pezizomycotina</taxon>
        <taxon>Eurotiomycetes</taxon>
        <taxon>Chaetothyriomycetidae</taxon>
        <taxon>Chaetothyriales</taxon>
        <taxon>Trichomeriaceae</taxon>
        <taxon>Knufia</taxon>
    </lineage>
</organism>
<proteinExistence type="predicted"/>
<dbReference type="Proteomes" id="UP001316803">
    <property type="component" value="Unassembled WGS sequence"/>
</dbReference>
<dbReference type="AlphaFoldDB" id="A0AAN8EJ57"/>